<keyword evidence="2" id="KW-1185">Reference proteome</keyword>
<protein>
    <submittedName>
        <fullName evidence="1">Eukaryotic translation initiation factor 5B</fullName>
    </submittedName>
</protein>
<accession>A0ACC1M402</accession>
<proteinExistence type="predicted"/>
<gene>
    <name evidence="1" type="primary">FUN12_1</name>
    <name evidence="1" type="ORF">IWW38_002872</name>
</gene>
<keyword evidence="1" id="KW-0648">Protein biosynthesis</keyword>
<name>A0ACC1M402_9FUNG</name>
<reference evidence="1" key="1">
    <citation type="submission" date="2022-07" db="EMBL/GenBank/DDBJ databases">
        <title>Phylogenomic reconstructions and comparative analyses of Kickxellomycotina fungi.</title>
        <authorList>
            <person name="Reynolds N.K."/>
            <person name="Stajich J.E."/>
            <person name="Barry K."/>
            <person name="Grigoriev I.V."/>
            <person name="Crous P."/>
            <person name="Smith M.E."/>
        </authorList>
    </citation>
    <scope>NUCLEOTIDE SEQUENCE</scope>
    <source>
        <strain evidence="1">CBS 190363</strain>
    </source>
</reference>
<evidence type="ECO:0000313" key="1">
    <source>
        <dbReference type="EMBL" id="KAJ2893403.1"/>
    </source>
</evidence>
<keyword evidence="1" id="KW-0396">Initiation factor</keyword>
<comment type="caution">
    <text evidence="1">The sequence shown here is derived from an EMBL/GenBank/DDBJ whole genome shotgun (WGS) entry which is preliminary data.</text>
</comment>
<organism evidence="1 2">
    <name type="scientific">Coemansia aciculifera</name>
    <dbReference type="NCBI Taxonomy" id="417176"/>
    <lineage>
        <taxon>Eukaryota</taxon>
        <taxon>Fungi</taxon>
        <taxon>Fungi incertae sedis</taxon>
        <taxon>Zoopagomycota</taxon>
        <taxon>Kickxellomycotina</taxon>
        <taxon>Kickxellomycetes</taxon>
        <taxon>Kickxellales</taxon>
        <taxon>Kickxellaceae</taxon>
        <taxon>Coemansia</taxon>
    </lineage>
</organism>
<dbReference type="Proteomes" id="UP001139981">
    <property type="component" value="Unassembled WGS sequence"/>
</dbReference>
<dbReference type="EMBL" id="JANBVB010000548">
    <property type="protein sequence ID" value="KAJ2893403.1"/>
    <property type="molecule type" value="Genomic_DNA"/>
</dbReference>
<sequence>MYLSELECTVLEVKVIEGLGTTIDVVLSNGVLNEGDRIVICGLDGPIVTNVRALLTPQPMRELRVKSAYVHHKSIKAAMGVKISAPDLEKAIAGSRLMVVGPDDDEEELMDEIMSDLARLDDAIDKSGCGVWVQASTLGSLEALLEFLRTSKIPVSGINIGPVHKKDVTRASAMLERAKEYAVMLCFDVKVDKDAEDMANELGIKVFKADIIYHLFDAFTAHNAQVVEQKRKDQAALAIFPCIIKIGKGLVFNKSDPIVLGVDIVEGHLRVGTPICIVKTNSETKAREIVSLGKVTTIKINDKPVQIVRRGDANAGFTIAIQHASHESSKMYGRHFDDSDVLYSRITRSSIDVLKETFRADLTKDEWKLVAKLKSTLGVE</sequence>
<evidence type="ECO:0000313" key="2">
    <source>
        <dbReference type="Proteomes" id="UP001139981"/>
    </source>
</evidence>